<comment type="caution">
    <text evidence="2">The sequence shown here is derived from an EMBL/GenBank/DDBJ whole genome shotgun (WGS) entry which is preliminary data.</text>
</comment>
<evidence type="ECO:0000313" key="3">
    <source>
        <dbReference type="Proteomes" id="UP001369082"/>
    </source>
</evidence>
<dbReference type="EMBL" id="JBAKAZ010000007">
    <property type="protein sequence ID" value="MEL0628578.1"/>
    <property type="molecule type" value="Genomic_DNA"/>
</dbReference>
<dbReference type="Gene3D" id="3.30.2010.10">
    <property type="entry name" value="Metalloproteases ('zincins'), catalytic domain"/>
    <property type="match status" value="1"/>
</dbReference>
<sequence length="174" mass="20455">MSNASLSQNKLKYLSAYSQKVQDQVSTMLAMDSLGEFIIKKYPNVHNIKNDKLLRQYVLDLKQRHLKKSAPLSKVIYDKKIHVVNNALGLHTFVSRVQGSKLKSKNEIRISEMFKQAPEAFLEMIVVHELSHIKEKNHDKAFYQLCEHMLPEYHQREFEMRLYLTQLEFKGAIY</sequence>
<dbReference type="Proteomes" id="UP001369082">
    <property type="component" value="Unassembled WGS sequence"/>
</dbReference>
<dbReference type="PANTHER" id="PTHR30399">
    <property type="entry name" value="UNCHARACTERIZED PROTEIN YGJP"/>
    <property type="match status" value="1"/>
</dbReference>
<dbReference type="RefSeq" id="WP_341596589.1">
    <property type="nucleotide sequence ID" value="NZ_JBAKAZ010000007.1"/>
</dbReference>
<dbReference type="PANTHER" id="PTHR30399:SF1">
    <property type="entry name" value="UTP PYROPHOSPHATASE"/>
    <property type="match status" value="1"/>
</dbReference>
<organism evidence="2 3">
    <name type="scientific">Psychromonas aquatilis</name>
    <dbReference type="NCBI Taxonomy" id="2005072"/>
    <lineage>
        <taxon>Bacteria</taxon>
        <taxon>Pseudomonadati</taxon>
        <taxon>Pseudomonadota</taxon>
        <taxon>Gammaproteobacteria</taxon>
        <taxon>Alteromonadales</taxon>
        <taxon>Psychromonadaceae</taxon>
        <taxon>Psychromonas</taxon>
    </lineage>
</organism>
<proteinExistence type="predicted"/>
<name>A0ABU9GMQ1_9GAMM</name>
<dbReference type="InterPro" id="IPR053136">
    <property type="entry name" value="UTP_pyrophosphatase-like"/>
</dbReference>
<evidence type="ECO:0000313" key="2">
    <source>
        <dbReference type="EMBL" id="MEL0628578.1"/>
    </source>
</evidence>
<feature type="domain" description="YgjP-like metallopeptidase" evidence="1">
    <location>
        <begin position="36"/>
        <end position="160"/>
    </location>
</feature>
<protein>
    <submittedName>
        <fullName evidence="2">M48 family metallopeptidase</fullName>
    </submittedName>
</protein>
<evidence type="ECO:0000259" key="1">
    <source>
        <dbReference type="Pfam" id="PF01863"/>
    </source>
</evidence>
<dbReference type="CDD" id="cd07344">
    <property type="entry name" value="M48_yhfN_like"/>
    <property type="match status" value="1"/>
</dbReference>
<dbReference type="InterPro" id="IPR002725">
    <property type="entry name" value="YgjP-like_metallopeptidase"/>
</dbReference>
<accession>A0ABU9GMQ1</accession>
<gene>
    <name evidence="2" type="ORF">V6256_03065</name>
</gene>
<reference evidence="2 3" key="1">
    <citation type="submission" date="2024-02" db="EMBL/GenBank/DDBJ databases">
        <title>Bacteria isolated from the canopy kelp, Nereocystis luetkeana.</title>
        <authorList>
            <person name="Pfister C.A."/>
            <person name="Younker I.T."/>
            <person name="Light S.H."/>
        </authorList>
    </citation>
    <scope>NUCLEOTIDE SEQUENCE [LARGE SCALE GENOMIC DNA]</scope>
    <source>
        <strain evidence="2 3">TI.1.05</strain>
    </source>
</reference>
<keyword evidence="3" id="KW-1185">Reference proteome</keyword>
<dbReference type="Pfam" id="PF01863">
    <property type="entry name" value="YgjP-like"/>
    <property type="match status" value="1"/>
</dbReference>